<gene>
    <name evidence="1" type="ORF">GX950_01410</name>
</gene>
<reference evidence="1 2" key="1">
    <citation type="journal article" date="2020" name="Biotechnol. Biofuels">
        <title>New insights from the biogas microbiome by comprehensive genome-resolved metagenomics of nearly 1600 species originating from multiple anaerobic digesters.</title>
        <authorList>
            <person name="Campanaro S."/>
            <person name="Treu L."/>
            <person name="Rodriguez-R L.M."/>
            <person name="Kovalovszki A."/>
            <person name="Ziels R.M."/>
            <person name="Maus I."/>
            <person name="Zhu X."/>
            <person name="Kougias P.G."/>
            <person name="Basile A."/>
            <person name="Luo G."/>
            <person name="Schluter A."/>
            <person name="Konstantinidis K.T."/>
            <person name="Angelidaki I."/>
        </authorList>
    </citation>
    <scope>NUCLEOTIDE SEQUENCE [LARGE SCALE GENOMIC DNA]</scope>
    <source>
        <strain evidence="1">AS22ysBPME_79</strain>
    </source>
</reference>
<dbReference type="AlphaFoldDB" id="A0A7K4BYY4"/>
<comment type="caution">
    <text evidence="1">The sequence shown here is derived from an EMBL/GenBank/DDBJ whole genome shotgun (WGS) entry which is preliminary data.</text>
</comment>
<accession>A0A7K4BYY4</accession>
<dbReference type="Proteomes" id="UP000526302">
    <property type="component" value="Unassembled WGS sequence"/>
</dbReference>
<evidence type="ECO:0000313" key="2">
    <source>
        <dbReference type="Proteomes" id="UP000526302"/>
    </source>
</evidence>
<dbReference type="EMBL" id="JAAZKV010000011">
    <property type="protein sequence ID" value="NMA44453.1"/>
    <property type="molecule type" value="Genomic_DNA"/>
</dbReference>
<name>A0A7K4BYY4_9ARCH</name>
<proteinExistence type="predicted"/>
<sequence length="290" mass="33145">MIKINSKAFFFTFAVILFASTLVFLTQSFSSKSVLDEREIISSYRSTIIPFLNDDIGCDLKNILGFETSVDYNGVVLELRVSDSISKDTNVRTELNNYSLFLDNYFKRNQGHKEIDFSNALDGNYEIFYGDYEEYFTYVNDFDNNSIKLYPNTSYPNTTNVLEKIDLNIFVKDKQLVDYNWYSIESSGAVPVLINYFGDYNTFEISKIINPSASSSLVLEFEDGVVDINFGLIGENSSSFLIDSGINSKIDFSIYSKYVFDKNELPIYFNSNLVVLLPEIEYSSLIGLKK</sequence>
<protein>
    <submittedName>
        <fullName evidence="1">Uncharacterized protein</fullName>
    </submittedName>
</protein>
<evidence type="ECO:0000313" key="1">
    <source>
        <dbReference type="EMBL" id="NMA44453.1"/>
    </source>
</evidence>
<organism evidence="1 2">
    <name type="scientific">Candidatus Iainarchaeum sp</name>
    <dbReference type="NCBI Taxonomy" id="3101447"/>
    <lineage>
        <taxon>Archaea</taxon>
        <taxon>Candidatus Iainarchaeota</taxon>
        <taxon>Candidatus Iainarchaeia</taxon>
        <taxon>Candidatus Iainarchaeales</taxon>
        <taxon>Candidatus Iainarchaeaceae</taxon>
        <taxon>Candidatus Iainarchaeum</taxon>
    </lineage>
</organism>